<keyword evidence="3" id="KW-1185">Reference proteome</keyword>
<dbReference type="InterPro" id="IPR005569">
    <property type="entry name" value="Arc_DNA-bd_dom"/>
</dbReference>
<protein>
    <submittedName>
        <fullName evidence="2">Arc-like DNA binding dprotein</fullName>
    </submittedName>
</protein>
<evidence type="ECO:0000259" key="1">
    <source>
        <dbReference type="Pfam" id="PF03869"/>
    </source>
</evidence>
<comment type="caution">
    <text evidence="2">The sequence shown here is derived from an EMBL/GenBank/DDBJ whole genome shotgun (WGS) entry which is preliminary data.</text>
</comment>
<dbReference type="RefSeq" id="WP_144573327.1">
    <property type="nucleotide sequence ID" value="NZ_VLKG01000018.1"/>
</dbReference>
<dbReference type="Proteomes" id="UP000319627">
    <property type="component" value="Unassembled WGS sequence"/>
</dbReference>
<dbReference type="AlphaFoldDB" id="A0A562HYG0"/>
<dbReference type="EMBL" id="VLKG01000018">
    <property type="protein sequence ID" value="TWH63817.1"/>
    <property type="molecule type" value="Genomic_DNA"/>
</dbReference>
<dbReference type="GO" id="GO:0006355">
    <property type="term" value="P:regulation of DNA-templated transcription"/>
    <property type="evidence" value="ECO:0007669"/>
    <property type="project" value="InterPro"/>
</dbReference>
<dbReference type="GO" id="GO:0003677">
    <property type="term" value="F:DNA binding"/>
    <property type="evidence" value="ECO:0007669"/>
    <property type="project" value="InterPro"/>
</dbReference>
<name>A0A562HYG0_9GAMM</name>
<proteinExistence type="predicted"/>
<dbReference type="InterPro" id="IPR010985">
    <property type="entry name" value="Ribbon_hlx_hlx"/>
</dbReference>
<dbReference type="OrthoDB" id="8117140at2"/>
<gene>
    <name evidence="2" type="ORF">LX59_03068</name>
</gene>
<evidence type="ECO:0000313" key="2">
    <source>
        <dbReference type="EMBL" id="TWH63817.1"/>
    </source>
</evidence>
<dbReference type="InterPro" id="IPR013321">
    <property type="entry name" value="Arc_rbn_hlx_hlx"/>
</dbReference>
<reference evidence="2 3" key="1">
    <citation type="submission" date="2019-07" db="EMBL/GenBank/DDBJ databases">
        <title>Genomic Encyclopedia of Type Strains, Phase I: the one thousand microbial genomes (KMG-I) project.</title>
        <authorList>
            <person name="Kyrpides N."/>
        </authorList>
    </citation>
    <scope>NUCLEOTIDE SEQUENCE [LARGE SCALE GENOMIC DNA]</scope>
    <source>
        <strain evidence="2 3">DSM 375</strain>
    </source>
</reference>
<sequence>MEDLYRSQFRLPYSLYEQLKASAETHHRSINAELVARLEASFGSDQQIDLIAERLAKRLVELDYKHKE</sequence>
<accession>A0A562HYG0</accession>
<feature type="domain" description="Arc-like DNA binding" evidence="1">
    <location>
        <begin position="9"/>
        <end position="43"/>
    </location>
</feature>
<dbReference type="SUPFAM" id="SSF47598">
    <property type="entry name" value="Ribbon-helix-helix"/>
    <property type="match status" value="1"/>
</dbReference>
<dbReference type="Pfam" id="PF03869">
    <property type="entry name" value="Arc"/>
    <property type="match status" value="1"/>
</dbReference>
<dbReference type="Gene3D" id="1.10.1220.10">
    <property type="entry name" value="Met repressor-like"/>
    <property type="match status" value="1"/>
</dbReference>
<organism evidence="2 3">
    <name type="scientific">Azomonas agilis</name>
    <dbReference type="NCBI Taxonomy" id="116849"/>
    <lineage>
        <taxon>Bacteria</taxon>
        <taxon>Pseudomonadati</taxon>
        <taxon>Pseudomonadota</taxon>
        <taxon>Gammaproteobacteria</taxon>
        <taxon>Pseudomonadales</taxon>
        <taxon>Pseudomonadaceae</taxon>
        <taxon>Azomonas</taxon>
    </lineage>
</organism>
<evidence type="ECO:0000313" key="3">
    <source>
        <dbReference type="Proteomes" id="UP000319627"/>
    </source>
</evidence>